<dbReference type="Gene3D" id="3.30.70.100">
    <property type="match status" value="1"/>
</dbReference>
<dbReference type="InterPro" id="IPR051557">
    <property type="entry name" value="NipSnap_domain"/>
</dbReference>
<protein>
    <submittedName>
        <fullName evidence="3">NIPSNAP family protein</fullName>
    </submittedName>
</protein>
<evidence type="ECO:0000256" key="1">
    <source>
        <dbReference type="ARBA" id="ARBA00005291"/>
    </source>
</evidence>
<gene>
    <name evidence="3" type="ORF">ACFOOQ_14535</name>
</gene>
<feature type="domain" description="NIPSNAP" evidence="2">
    <location>
        <begin position="3"/>
        <end position="104"/>
    </location>
</feature>
<accession>A0ABV7VJP4</accession>
<organism evidence="3 4">
    <name type="scientific">Ferrovibrio xuzhouensis</name>
    <dbReference type="NCBI Taxonomy" id="1576914"/>
    <lineage>
        <taxon>Bacteria</taxon>
        <taxon>Pseudomonadati</taxon>
        <taxon>Pseudomonadota</taxon>
        <taxon>Alphaproteobacteria</taxon>
        <taxon>Rhodospirillales</taxon>
        <taxon>Rhodospirillaceae</taxon>
        <taxon>Ferrovibrio</taxon>
    </lineage>
</organism>
<reference evidence="4" key="1">
    <citation type="journal article" date="2019" name="Int. J. Syst. Evol. Microbiol.">
        <title>The Global Catalogue of Microorganisms (GCM) 10K type strain sequencing project: providing services to taxonomists for standard genome sequencing and annotation.</title>
        <authorList>
            <consortium name="The Broad Institute Genomics Platform"/>
            <consortium name="The Broad Institute Genome Sequencing Center for Infectious Disease"/>
            <person name="Wu L."/>
            <person name="Ma J."/>
        </authorList>
    </citation>
    <scope>NUCLEOTIDE SEQUENCE [LARGE SCALE GENOMIC DNA]</scope>
    <source>
        <strain evidence="4">KCTC 42182</strain>
    </source>
</reference>
<dbReference type="InterPro" id="IPR012577">
    <property type="entry name" value="NIPSNAP"/>
</dbReference>
<dbReference type="EMBL" id="JBHRYJ010000003">
    <property type="protein sequence ID" value="MFC3676771.1"/>
    <property type="molecule type" value="Genomic_DNA"/>
</dbReference>
<evidence type="ECO:0000313" key="4">
    <source>
        <dbReference type="Proteomes" id="UP001595711"/>
    </source>
</evidence>
<dbReference type="RefSeq" id="WP_379727923.1">
    <property type="nucleotide sequence ID" value="NZ_JBHRYJ010000003.1"/>
</dbReference>
<dbReference type="PANTHER" id="PTHR21017">
    <property type="entry name" value="NIPSNAP-RELATED"/>
    <property type="match status" value="1"/>
</dbReference>
<dbReference type="Pfam" id="PF07978">
    <property type="entry name" value="NIPSNAP"/>
    <property type="match status" value="1"/>
</dbReference>
<name>A0ABV7VJP4_9PROT</name>
<comment type="similarity">
    <text evidence="1">Belongs to the NipSnap family.</text>
</comment>
<comment type="caution">
    <text evidence="3">The sequence shown here is derived from an EMBL/GenBank/DDBJ whole genome shotgun (WGS) entry which is preliminary data.</text>
</comment>
<dbReference type="InterPro" id="IPR011008">
    <property type="entry name" value="Dimeric_a/b-barrel"/>
</dbReference>
<sequence length="107" mass="12272">MLMDVRTYTCRPGTIKAHLEIYEKYGLAPQKRHLGEPLAYLITETGPINTYIHIWVYDSAADRETKRAAMQADPDWQAYLKKSAEAGYLINQENRLMTPAAFAPIKR</sequence>
<evidence type="ECO:0000259" key="2">
    <source>
        <dbReference type="Pfam" id="PF07978"/>
    </source>
</evidence>
<keyword evidence="4" id="KW-1185">Reference proteome</keyword>
<dbReference type="SUPFAM" id="SSF54909">
    <property type="entry name" value="Dimeric alpha+beta barrel"/>
    <property type="match status" value="1"/>
</dbReference>
<evidence type="ECO:0000313" key="3">
    <source>
        <dbReference type="EMBL" id="MFC3676771.1"/>
    </source>
</evidence>
<proteinExistence type="inferred from homology"/>
<dbReference type="PANTHER" id="PTHR21017:SF17">
    <property type="entry name" value="PROTEIN NIPSNAP"/>
    <property type="match status" value="1"/>
</dbReference>
<dbReference type="Proteomes" id="UP001595711">
    <property type="component" value="Unassembled WGS sequence"/>
</dbReference>